<dbReference type="AlphaFoldDB" id="A0A9N9TIJ5"/>
<protein>
    <submittedName>
        <fullName evidence="1">Uncharacterized protein</fullName>
    </submittedName>
</protein>
<dbReference type="Proteomes" id="UP001153712">
    <property type="component" value="Chromosome 1"/>
</dbReference>
<evidence type="ECO:0000313" key="2">
    <source>
        <dbReference type="Proteomes" id="UP001153712"/>
    </source>
</evidence>
<evidence type="ECO:0000313" key="1">
    <source>
        <dbReference type="EMBL" id="CAG9854466.1"/>
    </source>
</evidence>
<sequence>MKVRVAPPVLPIPLSSLWPCGRRAATGSRLSSAISAARLLAWSLLPGALRASSLVGWAFRPRSSGLFLLFRRRVRRRGSVYACFGRRARFRVYCACSCRRRR</sequence>
<keyword evidence="2" id="KW-1185">Reference proteome</keyword>
<reference evidence="1" key="1">
    <citation type="submission" date="2022-01" db="EMBL/GenBank/DDBJ databases">
        <authorList>
            <person name="King R."/>
        </authorList>
    </citation>
    <scope>NUCLEOTIDE SEQUENCE</scope>
</reference>
<gene>
    <name evidence="1" type="ORF">PHYEVI_LOCUS928</name>
</gene>
<proteinExistence type="predicted"/>
<organism evidence="1 2">
    <name type="scientific">Phyllotreta striolata</name>
    <name type="common">Striped flea beetle</name>
    <name type="synonym">Crioceris striolata</name>
    <dbReference type="NCBI Taxonomy" id="444603"/>
    <lineage>
        <taxon>Eukaryota</taxon>
        <taxon>Metazoa</taxon>
        <taxon>Ecdysozoa</taxon>
        <taxon>Arthropoda</taxon>
        <taxon>Hexapoda</taxon>
        <taxon>Insecta</taxon>
        <taxon>Pterygota</taxon>
        <taxon>Neoptera</taxon>
        <taxon>Endopterygota</taxon>
        <taxon>Coleoptera</taxon>
        <taxon>Polyphaga</taxon>
        <taxon>Cucujiformia</taxon>
        <taxon>Chrysomeloidea</taxon>
        <taxon>Chrysomelidae</taxon>
        <taxon>Galerucinae</taxon>
        <taxon>Alticini</taxon>
        <taxon>Phyllotreta</taxon>
    </lineage>
</organism>
<name>A0A9N9TIJ5_PHYSR</name>
<dbReference type="EMBL" id="OU900094">
    <property type="protein sequence ID" value="CAG9854466.1"/>
    <property type="molecule type" value="Genomic_DNA"/>
</dbReference>
<accession>A0A9N9TIJ5</accession>